<organism evidence="1">
    <name type="scientific">marine metagenome</name>
    <dbReference type="NCBI Taxonomy" id="408172"/>
    <lineage>
        <taxon>unclassified sequences</taxon>
        <taxon>metagenomes</taxon>
        <taxon>ecological metagenomes</taxon>
    </lineage>
</organism>
<accession>A0A383C7U0</accession>
<proteinExistence type="predicted"/>
<feature type="non-terminal residue" evidence="1">
    <location>
        <position position="103"/>
    </location>
</feature>
<evidence type="ECO:0000313" key="1">
    <source>
        <dbReference type="EMBL" id="SVE28254.1"/>
    </source>
</evidence>
<name>A0A383C7U0_9ZZZZ</name>
<reference evidence="1" key="1">
    <citation type="submission" date="2018-05" db="EMBL/GenBank/DDBJ databases">
        <authorList>
            <person name="Lanie J.A."/>
            <person name="Ng W.-L."/>
            <person name="Kazmierczak K.M."/>
            <person name="Andrzejewski T.M."/>
            <person name="Davidsen T.M."/>
            <person name="Wayne K.J."/>
            <person name="Tettelin H."/>
            <person name="Glass J.I."/>
            <person name="Rusch D."/>
            <person name="Podicherti R."/>
            <person name="Tsui H.-C.T."/>
            <person name="Winkler M.E."/>
        </authorList>
    </citation>
    <scope>NUCLEOTIDE SEQUENCE</scope>
</reference>
<dbReference type="AlphaFoldDB" id="A0A383C7U0"/>
<sequence length="103" mass="12556">MKYFVMTLILGLFLWMFSLPAHSKNEYLGGNWRNCESGHVEPYIEKTERDIDYLDNDDSRDDDELRYGVRFRFKLGFTCNQKFRKQQEERYELEQQIELLKIC</sequence>
<gene>
    <name evidence="1" type="ORF">METZ01_LOCUS481108</name>
</gene>
<dbReference type="EMBL" id="UINC01206570">
    <property type="protein sequence ID" value="SVE28254.1"/>
    <property type="molecule type" value="Genomic_DNA"/>
</dbReference>
<protein>
    <submittedName>
        <fullName evidence="1">Uncharacterized protein</fullName>
    </submittedName>
</protein>